<dbReference type="InterPro" id="IPR036179">
    <property type="entry name" value="Ig-like_dom_sf"/>
</dbReference>
<feature type="domain" description="Ig-like" evidence="9">
    <location>
        <begin position="452"/>
        <end position="521"/>
    </location>
</feature>
<evidence type="ECO:0000256" key="4">
    <source>
        <dbReference type="ARBA" id="ARBA00023136"/>
    </source>
</evidence>
<dbReference type="InterPro" id="IPR003598">
    <property type="entry name" value="Ig_sub2"/>
</dbReference>
<dbReference type="RefSeq" id="XP_022245161.1">
    <property type="nucleotide sequence ID" value="XM_022389453.1"/>
</dbReference>
<dbReference type="Proteomes" id="UP000694941">
    <property type="component" value="Unplaced"/>
</dbReference>
<dbReference type="PANTHER" id="PTHR23278:SF19">
    <property type="entry name" value="OBSCURIN"/>
    <property type="match status" value="1"/>
</dbReference>
<evidence type="ECO:0000313" key="10">
    <source>
        <dbReference type="Proteomes" id="UP000694941"/>
    </source>
</evidence>
<dbReference type="SUPFAM" id="SSF48726">
    <property type="entry name" value="Immunoglobulin"/>
    <property type="match status" value="5"/>
</dbReference>
<evidence type="ECO:0000256" key="1">
    <source>
        <dbReference type="ARBA" id="ARBA00004167"/>
    </source>
</evidence>
<evidence type="ECO:0000256" key="8">
    <source>
        <dbReference type="SAM" id="SignalP"/>
    </source>
</evidence>
<keyword evidence="4 7" id="KW-0472">Membrane</keyword>
<feature type="signal peptide" evidence="8">
    <location>
        <begin position="1"/>
        <end position="19"/>
    </location>
</feature>
<keyword evidence="5" id="KW-1015">Disulfide bond</keyword>
<feature type="domain" description="Ig-like" evidence="9">
    <location>
        <begin position="32"/>
        <end position="137"/>
    </location>
</feature>
<dbReference type="SUPFAM" id="SSF49265">
    <property type="entry name" value="Fibronectin type III"/>
    <property type="match status" value="1"/>
</dbReference>
<dbReference type="Pfam" id="PF08205">
    <property type="entry name" value="C2-set_2"/>
    <property type="match status" value="1"/>
</dbReference>
<name>A0ABM1SNF5_LIMPO</name>
<reference evidence="11" key="1">
    <citation type="submission" date="2025-08" db="UniProtKB">
        <authorList>
            <consortium name="RefSeq"/>
        </authorList>
    </citation>
    <scope>IDENTIFICATION</scope>
    <source>
        <tissue evidence="11">Muscle</tissue>
    </source>
</reference>
<dbReference type="InterPro" id="IPR013162">
    <property type="entry name" value="CD80_C2-set"/>
</dbReference>
<dbReference type="SMART" id="SM00409">
    <property type="entry name" value="IG"/>
    <property type="match status" value="4"/>
</dbReference>
<dbReference type="InterPro" id="IPR013783">
    <property type="entry name" value="Ig-like_fold"/>
</dbReference>
<sequence length="851" mass="94624">MVFFMYFCFLSIIWPIASGVWLKQGPANKEKPFASILYTAVLGGKVALPCDISSPSVDDSAALILWYKDDSAQPIYTLDARRGNVDQAHQSSGSQLENRAYFNMINRPAFLQLDPVKEEDAGEYRCRVDFHKARTVNTVITLKIIVPPGEPIILDEQGQKLEGLVGPYNEGDSLVIICQVSGGKPRPSVTWWRDYALLDDSYTFELGDVVQNRLKLDRLHRHDLLAVLTCQASNNNITVPASNAITIDLNLKPVKVVITPFQKPLVADKETELTCEAKGSRPAGKITWWKASKQMQNTRESALHNGAISSILTFTPSVDDNGKYLSCRAENMLIPGSAVEDGWKLDVQYPPQVTLQLGTNLKVTNIQEGNDVYFECNVRANPWIYEISWQFEGQDLSTNTLAGIIISNQSLVLQKVQRSFRGRFTCSGSNNQGLGISNEIFLKIKYAPFCKPGQKITYGVAKHEPIDVSCELDSDPDDVTFHWRFNSSYKRSDKIMYSVDRTLSRATYSPESDEDYGKLLCWGTNNIGIQREPCVFNIVPAGHPDPLYNCTLLNQTEELISVHCLEGYDGGIMQRFVLEVYAVNSNALLANISSKTSLFLVDELPSGTALRLHLYATNAQGRSYPVIMSASTLRLAEKLTRKGSGQAMIIIRPFLAILIAIVVVLVIVTLVLVIFIRSKRKRRTKEQGRSSSGAEKPGAPLKKDMDDITELDDKGPDIIPAKSPSRLPYTGSLDEKDQRCLQLNNVVKTNYNLHSPGRDCAVAMGSHYGSSICSASCLEDLSSHRMVSVTAQPEDITYADLSLPSSGHCFTNVRRHDPPTEYAKIDFKRKDYENQKESETSVGKNGRESTV</sequence>
<dbReference type="InterPro" id="IPR013106">
    <property type="entry name" value="Ig_V-set"/>
</dbReference>
<keyword evidence="2 7" id="KW-0812">Transmembrane</keyword>
<proteinExistence type="predicted"/>
<dbReference type="Gene3D" id="2.60.40.10">
    <property type="entry name" value="Immunoglobulins"/>
    <property type="match status" value="4"/>
</dbReference>
<dbReference type="GeneID" id="106462136"/>
<dbReference type="InterPro" id="IPR003599">
    <property type="entry name" value="Ig_sub"/>
</dbReference>
<feature type="chain" id="PRO_5046336106" evidence="8">
    <location>
        <begin position="20"/>
        <end position="851"/>
    </location>
</feature>
<feature type="transmembrane region" description="Helical" evidence="7">
    <location>
        <begin position="654"/>
        <end position="676"/>
    </location>
</feature>
<evidence type="ECO:0000256" key="6">
    <source>
        <dbReference type="SAM" id="MobiDB-lite"/>
    </source>
</evidence>
<protein>
    <submittedName>
        <fullName evidence="11">Protein turtle homolog B-like isoform X1</fullName>
    </submittedName>
</protein>
<feature type="region of interest" description="Disordered" evidence="6">
    <location>
        <begin position="684"/>
        <end position="707"/>
    </location>
</feature>
<dbReference type="Pfam" id="PF13927">
    <property type="entry name" value="Ig_3"/>
    <property type="match status" value="1"/>
</dbReference>
<comment type="subcellular location">
    <subcellularLocation>
        <location evidence="1">Membrane</location>
        <topology evidence="1">Single-pass membrane protein</topology>
    </subcellularLocation>
</comment>
<evidence type="ECO:0000256" key="2">
    <source>
        <dbReference type="ARBA" id="ARBA00022692"/>
    </source>
</evidence>
<keyword evidence="3 7" id="KW-1133">Transmembrane helix</keyword>
<evidence type="ECO:0000256" key="7">
    <source>
        <dbReference type="SAM" id="Phobius"/>
    </source>
</evidence>
<evidence type="ECO:0000256" key="3">
    <source>
        <dbReference type="ARBA" id="ARBA00022989"/>
    </source>
</evidence>
<organism evidence="10 11">
    <name type="scientific">Limulus polyphemus</name>
    <name type="common">Atlantic horseshoe crab</name>
    <dbReference type="NCBI Taxonomy" id="6850"/>
    <lineage>
        <taxon>Eukaryota</taxon>
        <taxon>Metazoa</taxon>
        <taxon>Ecdysozoa</taxon>
        <taxon>Arthropoda</taxon>
        <taxon>Chelicerata</taxon>
        <taxon>Merostomata</taxon>
        <taxon>Xiphosura</taxon>
        <taxon>Limulidae</taxon>
        <taxon>Limulus</taxon>
    </lineage>
</organism>
<dbReference type="SMART" id="SM00408">
    <property type="entry name" value="IGc2"/>
    <property type="match status" value="4"/>
</dbReference>
<feature type="domain" description="Ig-like" evidence="9">
    <location>
        <begin position="351"/>
        <end position="437"/>
    </location>
</feature>
<keyword evidence="10" id="KW-1185">Reference proteome</keyword>
<dbReference type="PROSITE" id="PS50835">
    <property type="entry name" value="IG_LIKE"/>
    <property type="match status" value="5"/>
</dbReference>
<evidence type="ECO:0000256" key="5">
    <source>
        <dbReference type="ARBA" id="ARBA00023157"/>
    </source>
</evidence>
<evidence type="ECO:0000313" key="11">
    <source>
        <dbReference type="RefSeq" id="XP_022245161.1"/>
    </source>
</evidence>
<dbReference type="InterPro" id="IPR007110">
    <property type="entry name" value="Ig-like_dom"/>
</dbReference>
<dbReference type="Pfam" id="PF07686">
    <property type="entry name" value="V-set"/>
    <property type="match status" value="1"/>
</dbReference>
<feature type="region of interest" description="Disordered" evidence="6">
    <location>
        <begin position="824"/>
        <end position="851"/>
    </location>
</feature>
<keyword evidence="8" id="KW-0732">Signal</keyword>
<feature type="domain" description="Ig-like" evidence="9">
    <location>
        <begin position="151"/>
        <end position="246"/>
    </location>
</feature>
<feature type="domain" description="Ig-like" evidence="9">
    <location>
        <begin position="253"/>
        <end position="331"/>
    </location>
</feature>
<evidence type="ECO:0000259" key="9">
    <source>
        <dbReference type="PROSITE" id="PS50835"/>
    </source>
</evidence>
<gene>
    <name evidence="11" type="primary">LOC106462136</name>
</gene>
<dbReference type="PANTHER" id="PTHR23278">
    <property type="entry name" value="SIDESTEP PROTEIN"/>
    <property type="match status" value="1"/>
</dbReference>
<dbReference type="InterPro" id="IPR036116">
    <property type="entry name" value="FN3_sf"/>
</dbReference>
<accession>A0ABM1SNF5</accession>